<keyword evidence="4 9" id="KW-0479">Metal-binding</keyword>
<dbReference type="Gene3D" id="3.40.50.300">
    <property type="entry name" value="P-loop containing nucleotide triphosphate hydrolases"/>
    <property type="match status" value="1"/>
</dbReference>
<dbReference type="NCBIfam" id="TIGR00231">
    <property type="entry name" value="small_GTP"/>
    <property type="match status" value="1"/>
</dbReference>
<dbReference type="PROSITE" id="PS51710">
    <property type="entry name" value="G_OBG"/>
    <property type="match status" value="1"/>
</dbReference>
<protein>
    <recommendedName>
        <fullName evidence="9">GTPase Obg</fullName>
        <ecNumber evidence="9">3.6.5.-</ecNumber>
    </recommendedName>
    <alternativeName>
        <fullName evidence="9">GTP-binding protein Obg</fullName>
    </alternativeName>
</protein>
<keyword evidence="8 9" id="KW-0342">GTP-binding</keyword>
<dbReference type="InterPro" id="IPR027417">
    <property type="entry name" value="P-loop_NTPase"/>
</dbReference>
<dbReference type="InterPro" id="IPR006169">
    <property type="entry name" value="GTP1_OBG_dom"/>
</dbReference>
<dbReference type="EC" id="3.6.5.-" evidence="9"/>
<keyword evidence="3 9" id="KW-0963">Cytoplasm</keyword>
<keyword evidence="6 9" id="KW-0378">Hydrolase</keyword>
<name>A0A402D137_9BACT</name>
<organism evidence="11 12">
    <name type="scientific">Capsulimonas corticalis</name>
    <dbReference type="NCBI Taxonomy" id="2219043"/>
    <lineage>
        <taxon>Bacteria</taxon>
        <taxon>Bacillati</taxon>
        <taxon>Armatimonadota</taxon>
        <taxon>Armatimonadia</taxon>
        <taxon>Capsulimonadales</taxon>
        <taxon>Capsulimonadaceae</taxon>
        <taxon>Capsulimonas</taxon>
    </lineage>
</organism>
<dbReference type="NCBIfam" id="TIGR03595">
    <property type="entry name" value="Obg_CgtA_exten"/>
    <property type="match status" value="1"/>
</dbReference>
<evidence type="ECO:0000313" key="11">
    <source>
        <dbReference type="EMBL" id="BDI31735.1"/>
    </source>
</evidence>
<dbReference type="NCBIfam" id="TIGR02729">
    <property type="entry name" value="Obg_CgtA"/>
    <property type="match status" value="1"/>
</dbReference>
<dbReference type="GO" id="GO:0042254">
    <property type="term" value="P:ribosome biogenesis"/>
    <property type="evidence" value="ECO:0007669"/>
    <property type="project" value="UniProtKB-UniRule"/>
</dbReference>
<evidence type="ECO:0000256" key="8">
    <source>
        <dbReference type="ARBA" id="ARBA00023134"/>
    </source>
</evidence>
<dbReference type="PROSITE" id="PS00905">
    <property type="entry name" value="GTP1_OBG"/>
    <property type="match status" value="1"/>
</dbReference>
<evidence type="ECO:0000256" key="9">
    <source>
        <dbReference type="HAMAP-Rule" id="MF_01454"/>
    </source>
</evidence>
<dbReference type="OrthoDB" id="9807318at2"/>
<dbReference type="InterPro" id="IPR015349">
    <property type="entry name" value="OCT_dom"/>
</dbReference>
<keyword evidence="7 9" id="KW-0460">Magnesium</keyword>
<dbReference type="SUPFAM" id="SSF102741">
    <property type="entry name" value="Obg GTP-binding protein C-terminal domain"/>
    <property type="match status" value="1"/>
</dbReference>
<dbReference type="InterPro" id="IPR036726">
    <property type="entry name" value="GTP1_OBG_dom_sf"/>
</dbReference>
<dbReference type="Pfam" id="PF09269">
    <property type="entry name" value="DUF1967"/>
    <property type="match status" value="1"/>
</dbReference>
<dbReference type="CDD" id="cd01898">
    <property type="entry name" value="Obg"/>
    <property type="match status" value="1"/>
</dbReference>
<dbReference type="Gene3D" id="3.30.300.350">
    <property type="entry name" value="GTP-binding protein OBG, C-terminal domain"/>
    <property type="match status" value="1"/>
</dbReference>
<dbReference type="PROSITE" id="PS51883">
    <property type="entry name" value="OBG"/>
    <property type="match status" value="1"/>
</dbReference>
<dbReference type="InterPro" id="IPR031167">
    <property type="entry name" value="G_OBG"/>
</dbReference>
<dbReference type="GO" id="GO:0005737">
    <property type="term" value="C:cytoplasm"/>
    <property type="evidence" value="ECO:0007669"/>
    <property type="project" value="UniProtKB-SubCell"/>
</dbReference>
<dbReference type="Pfam" id="PF01926">
    <property type="entry name" value="MMR_HSR1"/>
    <property type="match status" value="1"/>
</dbReference>
<dbReference type="InterPro" id="IPR006073">
    <property type="entry name" value="GTP-bd"/>
</dbReference>
<feature type="binding site" evidence="9">
    <location>
        <position position="192"/>
    </location>
    <ligand>
        <name>Mg(2+)</name>
        <dbReference type="ChEBI" id="CHEBI:18420"/>
    </ligand>
</feature>
<dbReference type="SUPFAM" id="SSF82051">
    <property type="entry name" value="Obg GTP-binding protein N-terminal domain"/>
    <property type="match status" value="1"/>
</dbReference>
<evidence type="ECO:0000256" key="1">
    <source>
        <dbReference type="ARBA" id="ARBA00001946"/>
    </source>
</evidence>
<feature type="compositionally biased region" description="Acidic residues" evidence="10">
    <location>
        <begin position="442"/>
        <end position="451"/>
    </location>
</feature>
<dbReference type="GO" id="GO:0005525">
    <property type="term" value="F:GTP binding"/>
    <property type="evidence" value="ECO:0007669"/>
    <property type="project" value="UniProtKB-UniRule"/>
</dbReference>
<evidence type="ECO:0000256" key="5">
    <source>
        <dbReference type="ARBA" id="ARBA00022741"/>
    </source>
</evidence>
<feature type="binding site" evidence="9">
    <location>
        <position position="172"/>
    </location>
    <ligand>
        <name>Mg(2+)</name>
        <dbReference type="ChEBI" id="CHEBI:18420"/>
    </ligand>
</feature>
<keyword evidence="12" id="KW-1185">Reference proteome</keyword>
<dbReference type="RefSeq" id="WP_119323219.1">
    <property type="nucleotide sequence ID" value="NZ_AP025739.1"/>
</dbReference>
<dbReference type="PRINTS" id="PR00326">
    <property type="entry name" value="GTP1OBG"/>
</dbReference>
<dbReference type="InterPro" id="IPR014100">
    <property type="entry name" value="GTP-bd_Obg/CgtA"/>
</dbReference>
<dbReference type="NCBIfam" id="NF008955">
    <property type="entry name" value="PRK12297.1"/>
    <property type="match status" value="1"/>
</dbReference>
<dbReference type="FunFam" id="2.70.210.12:FF:000001">
    <property type="entry name" value="GTPase Obg"/>
    <property type="match status" value="1"/>
</dbReference>
<dbReference type="PANTHER" id="PTHR11702">
    <property type="entry name" value="DEVELOPMENTALLY REGULATED GTP-BINDING PROTEIN-RELATED"/>
    <property type="match status" value="1"/>
</dbReference>
<dbReference type="NCBIfam" id="NF008956">
    <property type="entry name" value="PRK12299.1"/>
    <property type="match status" value="1"/>
</dbReference>
<dbReference type="Proteomes" id="UP000287394">
    <property type="component" value="Chromosome"/>
</dbReference>
<evidence type="ECO:0000313" key="12">
    <source>
        <dbReference type="Proteomes" id="UP000287394"/>
    </source>
</evidence>
<dbReference type="GO" id="GO:0003924">
    <property type="term" value="F:GTPase activity"/>
    <property type="evidence" value="ECO:0007669"/>
    <property type="project" value="UniProtKB-UniRule"/>
</dbReference>
<comment type="similarity">
    <text evidence="2 9">Belongs to the TRAFAC class OBG-HflX-like GTPase superfamily. OBG GTPase family.</text>
</comment>
<dbReference type="KEGG" id="ccot:CCAX7_37860"/>
<dbReference type="FunCoup" id="A0A402D137">
    <property type="interactions" value="436"/>
</dbReference>
<dbReference type="InterPro" id="IPR006074">
    <property type="entry name" value="GTP1-OBG_CS"/>
</dbReference>
<feature type="region of interest" description="Disordered" evidence="10">
    <location>
        <begin position="431"/>
        <end position="451"/>
    </location>
</feature>
<gene>
    <name evidence="9 11" type="primary">obg</name>
    <name evidence="11" type="ORF">CCAX7_37860</name>
</gene>
<reference evidence="11 12" key="1">
    <citation type="journal article" date="2019" name="Int. J. Syst. Evol. Microbiol.">
        <title>Capsulimonas corticalis gen. nov., sp. nov., an aerobic capsulated bacterium, of a novel bacterial order, Capsulimonadales ord. nov., of the class Armatimonadia of the phylum Armatimonadetes.</title>
        <authorList>
            <person name="Li J."/>
            <person name="Kudo C."/>
            <person name="Tonouchi A."/>
        </authorList>
    </citation>
    <scope>NUCLEOTIDE SEQUENCE [LARGE SCALE GENOMIC DNA]</scope>
    <source>
        <strain evidence="11 12">AX-7</strain>
    </source>
</reference>
<dbReference type="InterPro" id="IPR036346">
    <property type="entry name" value="GTP-bd_prot_GTP1/OBG_C_sf"/>
</dbReference>
<dbReference type="Gene3D" id="2.70.210.12">
    <property type="entry name" value="GTP1/OBG domain"/>
    <property type="match status" value="1"/>
</dbReference>
<dbReference type="EMBL" id="AP025739">
    <property type="protein sequence ID" value="BDI31735.1"/>
    <property type="molecule type" value="Genomic_DNA"/>
</dbReference>
<keyword evidence="5 9" id="KW-0547">Nucleotide-binding</keyword>
<dbReference type="PROSITE" id="PS51881">
    <property type="entry name" value="OCT"/>
    <property type="match status" value="1"/>
</dbReference>
<comment type="subcellular location">
    <subcellularLocation>
        <location evidence="9">Cytoplasm</location>
    </subcellularLocation>
</comment>
<accession>A0A402D137</accession>
<dbReference type="HAMAP" id="MF_01454">
    <property type="entry name" value="GTPase_Obg"/>
    <property type="match status" value="1"/>
</dbReference>
<dbReference type="SUPFAM" id="SSF52540">
    <property type="entry name" value="P-loop containing nucleoside triphosphate hydrolases"/>
    <property type="match status" value="1"/>
</dbReference>
<dbReference type="GO" id="GO:0000287">
    <property type="term" value="F:magnesium ion binding"/>
    <property type="evidence" value="ECO:0007669"/>
    <property type="project" value="InterPro"/>
</dbReference>
<dbReference type="AlphaFoldDB" id="A0A402D137"/>
<feature type="binding site" evidence="9">
    <location>
        <begin position="282"/>
        <end position="285"/>
    </location>
    <ligand>
        <name>GTP</name>
        <dbReference type="ChEBI" id="CHEBI:37565"/>
    </ligand>
</feature>
<proteinExistence type="inferred from homology"/>
<dbReference type="InterPro" id="IPR045086">
    <property type="entry name" value="OBG_GTPase"/>
</dbReference>
<sequence length="451" mass="49121">MFVDEVTINVKAGDGGDGSVGFRKEKYVPRGGPNGGDGGDGGDIYMEADSNLSTLLDFRYQRKYEAPNGVNGASRDMNGKGADDLVLKVPIGTVATDLSNGKVVADLTKAGQKIRIVRGGQGGRGNSHFSSSTLQAPKFAENGEPGQELTLKLELKLLADVGLIGYPNVGKSTLIAGISAAKPKIADYPFTTLVPNLGVVRVDEERNFVVADIPGLIEGASEGIGLGHQFLRHIERTRLLVHLIDVSGMTGREPLDDYAIINRELEAYNEKLSQLPQIIALNKIDLAEPEMVQLYKEELEKEGSEVFLVSAATRQGLEAIIYECSTRLAALPNEPEPVDETVMITVDTMAQRRRDRRWDAIYDKGNDIYIVSGPGMERVVAMTNMDNEAAVERLQKTIEKAGVINKLRALGAKEGDSVRIGKIEFSFYDEDAEDPRAKKASDDDEDDDYED</sequence>
<dbReference type="PANTHER" id="PTHR11702:SF31">
    <property type="entry name" value="MITOCHONDRIAL RIBOSOME-ASSOCIATED GTPASE 2"/>
    <property type="match status" value="1"/>
</dbReference>
<feature type="binding site" evidence="9">
    <location>
        <begin position="212"/>
        <end position="215"/>
    </location>
    <ligand>
        <name>GTP</name>
        <dbReference type="ChEBI" id="CHEBI:37565"/>
    </ligand>
</feature>
<dbReference type="Pfam" id="PF01018">
    <property type="entry name" value="GTP1_OBG"/>
    <property type="match status" value="1"/>
</dbReference>
<dbReference type="InterPro" id="IPR005225">
    <property type="entry name" value="Small_GTP-bd"/>
</dbReference>
<feature type="compositionally biased region" description="Gly residues" evidence="10">
    <location>
        <begin position="32"/>
        <end position="41"/>
    </location>
</feature>
<evidence type="ECO:0000256" key="6">
    <source>
        <dbReference type="ARBA" id="ARBA00022801"/>
    </source>
</evidence>
<comment type="cofactor">
    <cofactor evidence="1 9">
        <name>Mg(2+)</name>
        <dbReference type="ChEBI" id="CHEBI:18420"/>
    </cofactor>
</comment>
<comment type="function">
    <text evidence="9">An essential GTPase which binds GTP, GDP and possibly (p)ppGpp with moderate affinity, with high nucleotide exchange rates and a fairly low GTP hydrolysis rate. Plays a role in control of the cell cycle, stress response, ribosome biogenesis and in those bacteria that undergo differentiation, in morphogenesis control.</text>
</comment>
<evidence type="ECO:0000256" key="4">
    <source>
        <dbReference type="ARBA" id="ARBA00022723"/>
    </source>
</evidence>
<feature type="binding site" evidence="9">
    <location>
        <begin position="165"/>
        <end position="172"/>
    </location>
    <ligand>
        <name>GTP</name>
        <dbReference type="ChEBI" id="CHEBI:37565"/>
    </ligand>
</feature>
<evidence type="ECO:0000256" key="10">
    <source>
        <dbReference type="SAM" id="MobiDB-lite"/>
    </source>
</evidence>
<evidence type="ECO:0000256" key="3">
    <source>
        <dbReference type="ARBA" id="ARBA00022490"/>
    </source>
</evidence>
<feature type="binding site" evidence="9">
    <location>
        <begin position="310"/>
        <end position="312"/>
    </location>
    <ligand>
        <name>GTP</name>
        <dbReference type="ChEBI" id="CHEBI:37565"/>
    </ligand>
</feature>
<feature type="region of interest" description="Disordered" evidence="10">
    <location>
        <begin position="21"/>
        <end position="41"/>
    </location>
</feature>
<evidence type="ECO:0000256" key="2">
    <source>
        <dbReference type="ARBA" id="ARBA00007699"/>
    </source>
</evidence>
<comment type="subunit">
    <text evidence="9">Monomer.</text>
</comment>
<feature type="binding site" evidence="9">
    <location>
        <begin position="190"/>
        <end position="194"/>
    </location>
    <ligand>
        <name>GTP</name>
        <dbReference type="ChEBI" id="CHEBI:37565"/>
    </ligand>
</feature>
<evidence type="ECO:0000256" key="7">
    <source>
        <dbReference type="ARBA" id="ARBA00022842"/>
    </source>
</evidence>
<dbReference type="NCBIfam" id="NF008954">
    <property type="entry name" value="PRK12296.1"/>
    <property type="match status" value="1"/>
</dbReference>